<comment type="cofactor">
    <cofactor evidence="1">
        <name>a divalent metal cation</name>
        <dbReference type="ChEBI" id="CHEBI:60240"/>
    </cofactor>
</comment>
<proteinExistence type="predicted"/>
<accession>A0A3N4JSW2</accession>
<dbReference type="STRING" id="1336337.A0A3N4JSW2"/>
<dbReference type="AlphaFoldDB" id="A0A3N4JSW2"/>
<dbReference type="Proteomes" id="UP000276215">
    <property type="component" value="Unassembled WGS sequence"/>
</dbReference>
<protein>
    <recommendedName>
        <fullName evidence="3">DDE Tnp4 domain-containing protein</fullName>
    </recommendedName>
</protein>
<keyword evidence="2" id="KW-0479">Metal-binding</keyword>
<evidence type="ECO:0000256" key="2">
    <source>
        <dbReference type="ARBA" id="ARBA00022723"/>
    </source>
</evidence>
<dbReference type="InterPro" id="IPR027806">
    <property type="entry name" value="HARBI1_dom"/>
</dbReference>
<dbReference type="GO" id="GO:0046872">
    <property type="term" value="F:metal ion binding"/>
    <property type="evidence" value="ECO:0007669"/>
    <property type="project" value="UniProtKB-KW"/>
</dbReference>
<feature type="domain" description="DDE Tnp4" evidence="3">
    <location>
        <begin position="32"/>
        <end position="158"/>
    </location>
</feature>
<evidence type="ECO:0000313" key="5">
    <source>
        <dbReference type="Proteomes" id="UP000276215"/>
    </source>
</evidence>
<dbReference type="EMBL" id="ML120374">
    <property type="protein sequence ID" value="RPB01267.1"/>
    <property type="molecule type" value="Genomic_DNA"/>
</dbReference>
<gene>
    <name evidence="4" type="ORF">L873DRAFT_1842443</name>
</gene>
<evidence type="ECO:0000313" key="4">
    <source>
        <dbReference type="EMBL" id="RPB01267.1"/>
    </source>
</evidence>
<reference evidence="4 5" key="1">
    <citation type="journal article" date="2018" name="Nat. Ecol. Evol.">
        <title>Pezizomycetes genomes reveal the molecular basis of ectomycorrhizal truffle lifestyle.</title>
        <authorList>
            <person name="Murat C."/>
            <person name="Payen T."/>
            <person name="Noel B."/>
            <person name="Kuo A."/>
            <person name="Morin E."/>
            <person name="Chen J."/>
            <person name="Kohler A."/>
            <person name="Krizsan K."/>
            <person name="Balestrini R."/>
            <person name="Da Silva C."/>
            <person name="Montanini B."/>
            <person name="Hainaut M."/>
            <person name="Levati E."/>
            <person name="Barry K.W."/>
            <person name="Belfiori B."/>
            <person name="Cichocki N."/>
            <person name="Clum A."/>
            <person name="Dockter R.B."/>
            <person name="Fauchery L."/>
            <person name="Guy J."/>
            <person name="Iotti M."/>
            <person name="Le Tacon F."/>
            <person name="Lindquist E.A."/>
            <person name="Lipzen A."/>
            <person name="Malagnac F."/>
            <person name="Mello A."/>
            <person name="Molinier V."/>
            <person name="Miyauchi S."/>
            <person name="Poulain J."/>
            <person name="Riccioni C."/>
            <person name="Rubini A."/>
            <person name="Sitrit Y."/>
            <person name="Splivallo R."/>
            <person name="Traeger S."/>
            <person name="Wang M."/>
            <person name="Zifcakova L."/>
            <person name="Wipf D."/>
            <person name="Zambonelli A."/>
            <person name="Paolocci F."/>
            <person name="Nowrousian M."/>
            <person name="Ottonello S."/>
            <person name="Baldrian P."/>
            <person name="Spatafora J.W."/>
            <person name="Henrissat B."/>
            <person name="Nagy L.G."/>
            <person name="Aury J.M."/>
            <person name="Wincker P."/>
            <person name="Grigoriev I.V."/>
            <person name="Bonfante P."/>
            <person name="Martin F.M."/>
        </authorList>
    </citation>
    <scope>NUCLEOTIDE SEQUENCE [LARGE SCALE GENOMIC DNA]</scope>
    <source>
        <strain evidence="4 5">120613-1</strain>
    </source>
</reference>
<sequence>MYYCQKIQEKGKISGLIWDFMNSLHKQVCHPRPETEDQEIFWSEHKHMHSIQFVLATMPDGMISCTVGPYEGKRCDWSMWKDDMQEMVIENERDSKRDRVYLYGDKAFYLEEGVIGGYRQHNGIELTSEESIFNDYMEKPRTAIEWGFGKVMQLFQFTNLK</sequence>
<keyword evidence="5" id="KW-1185">Reference proteome</keyword>
<evidence type="ECO:0000256" key="1">
    <source>
        <dbReference type="ARBA" id="ARBA00001968"/>
    </source>
</evidence>
<evidence type="ECO:0000259" key="3">
    <source>
        <dbReference type="Pfam" id="PF13359"/>
    </source>
</evidence>
<dbReference type="Pfam" id="PF13359">
    <property type="entry name" value="DDE_Tnp_4"/>
    <property type="match status" value="1"/>
</dbReference>
<organism evidence="4 5">
    <name type="scientific">Choiromyces venosus 120613-1</name>
    <dbReference type="NCBI Taxonomy" id="1336337"/>
    <lineage>
        <taxon>Eukaryota</taxon>
        <taxon>Fungi</taxon>
        <taxon>Dikarya</taxon>
        <taxon>Ascomycota</taxon>
        <taxon>Pezizomycotina</taxon>
        <taxon>Pezizomycetes</taxon>
        <taxon>Pezizales</taxon>
        <taxon>Tuberaceae</taxon>
        <taxon>Choiromyces</taxon>
    </lineage>
</organism>
<name>A0A3N4JSW2_9PEZI</name>